<evidence type="ECO:0000313" key="2">
    <source>
        <dbReference type="EMBL" id="SCW75991.1"/>
    </source>
</evidence>
<dbReference type="AlphaFoldDB" id="A0A1G4T3U4"/>
<dbReference type="SUPFAM" id="SSF158634">
    <property type="entry name" value="RPA2825-like"/>
    <property type="match status" value="1"/>
</dbReference>
<dbReference type="EMBL" id="FMTS01000006">
    <property type="protein sequence ID" value="SCW75991.1"/>
    <property type="molecule type" value="Genomic_DNA"/>
</dbReference>
<dbReference type="STRING" id="260084.SAMN02927928_3228"/>
<dbReference type="RefSeq" id="WP_090650021.1">
    <property type="nucleotide sequence ID" value="NZ_CBCRYE010000005.1"/>
</dbReference>
<keyword evidence="3" id="KW-1185">Reference proteome</keyword>
<protein>
    <recommendedName>
        <fullName evidence="1">DUF3597 domain-containing protein</fullName>
    </recommendedName>
</protein>
<evidence type="ECO:0000259" key="1">
    <source>
        <dbReference type="Pfam" id="PF12200"/>
    </source>
</evidence>
<feature type="domain" description="DUF3597" evidence="1">
    <location>
        <begin position="3"/>
        <end position="135"/>
    </location>
</feature>
<dbReference type="Proteomes" id="UP000199150">
    <property type="component" value="Unassembled WGS sequence"/>
</dbReference>
<dbReference type="OrthoDB" id="9812045at2"/>
<sequence length="140" mass="15345">MSIFSQIKDFIFHKHGDQIVPATRQPITAEEAIHTSEAIAPATTMADPLPAPVMEQVDVAAILDQENAKRDPKLNWRMSIVDLLKLVGLESDLGVRQALAAELGFTGDLRHSGAMNVWLHKQVMQKLAENGGKVPAELKN</sequence>
<name>A0A1G4T3U4_9CAUL</name>
<evidence type="ECO:0000313" key="3">
    <source>
        <dbReference type="Proteomes" id="UP000199150"/>
    </source>
</evidence>
<dbReference type="Pfam" id="PF12200">
    <property type="entry name" value="DUF3597"/>
    <property type="match status" value="1"/>
</dbReference>
<organism evidence="2 3">
    <name type="scientific">Asticcacaulis taihuensis</name>
    <dbReference type="NCBI Taxonomy" id="260084"/>
    <lineage>
        <taxon>Bacteria</taxon>
        <taxon>Pseudomonadati</taxon>
        <taxon>Pseudomonadota</taxon>
        <taxon>Alphaproteobacteria</taxon>
        <taxon>Caulobacterales</taxon>
        <taxon>Caulobacteraceae</taxon>
        <taxon>Asticcacaulis</taxon>
    </lineage>
</organism>
<gene>
    <name evidence="2" type="ORF">SAMN02927928_3228</name>
</gene>
<accession>A0A1G4T3U4</accession>
<reference evidence="3" key="1">
    <citation type="submission" date="2016-10" db="EMBL/GenBank/DDBJ databases">
        <authorList>
            <person name="Varghese N."/>
            <person name="Submissions S."/>
        </authorList>
    </citation>
    <scope>NUCLEOTIDE SEQUENCE [LARGE SCALE GENOMIC DNA]</scope>
    <source>
        <strain evidence="3">CGMCC 1.3431</strain>
    </source>
</reference>
<proteinExistence type="predicted"/>
<dbReference type="InterPro" id="IPR022016">
    <property type="entry name" value="DUF3597"/>
</dbReference>